<evidence type="ECO:0000313" key="6">
    <source>
        <dbReference type="Proteomes" id="UP000076871"/>
    </source>
</evidence>
<dbReference type="GeneID" id="63829762"/>
<dbReference type="PANTHER" id="PTHR19879">
    <property type="entry name" value="TRANSCRIPTION INITIATION FACTOR TFIID"/>
    <property type="match status" value="1"/>
</dbReference>
<dbReference type="InterPro" id="IPR056884">
    <property type="entry name" value="NPHP3-like_N"/>
</dbReference>
<gene>
    <name evidence="5" type="ORF">LAESUDRAFT_760393</name>
</gene>
<evidence type="ECO:0000256" key="1">
    <source>
        <dbReference type="ARBA" id="ARBA00022737"/>
    </source>
</evidence>
<dbReference type="PANTHER" id="PTHR19879:SF9">
    <property type="entry name" value="TRANSCRIPTION INITIATION FACTOR TFIID SUBUNIT 5"/>
    <property type="match status" value="1"/>
</dbReference>
<protein>
    <submittedName>
        <fullName evidence="5">WD40 repeat-like protein</fullName>
    </submittedName>
</protein>
<evidence type="ECO:0000259" key="4">
    <source>
        <dbReference type="PROSITE" id="PS50837"/>
    </source>
</evidence>
<dbReference type="PROSITE" id="PS50837">
    <property type="entry name" value="NACHT"/>
    <property type="match status" value="1"/>
</dbReference>
<dbReference type="SMART" id="SM00320">
    <property type="entry name" value="WD40"/>
    <property type="match status" value="8"/>
</dbReference>
<evidence type="ECO:0000256" key="2">
    <source>
        <dbReference type="PROSITE-ProRule" id="PRU00221"/>
    </source>
</evidence>
<dbReference type="InterPro" id="IPR059179">
    <property type="entry name" value="MLKL-like_MCAfunc"/>
</dbReference>
<feature type="repeat" description="WD" evidence="2">
    <location>
        <begin position="970"/>
        <end position="1011"/>
    </location>
</feature>
<dbReference type="STRING" id="1314785.A0A165DMP0"/>
<evidence type="ECO:0000256" key="3">
    <source>
        <dbReference type="SAM" id="Coils"/>
    </source>
</evidence>
<dbReference type="Pfam" id="PF24883">
    <property type="entry name" value="NPHP3_N"/>
    <property type="match status" value="1"/>
</dbReference>
<keyword evidence="6" id="KW-1185">Reference proteome</keyword>
<dbReference type="Gene3D" id="3.40.50.300">
    <property type="entry name" value="P-loop containing nucleotide triphosphate hydrolases"/>
    <property type="match status" value="1"/>
</dbReference>
<dbReference type="InterPro" id="IPR015943">
    <property type="entry name" value="WD40/YVTN_repeat-like_dom_sf"/>
</dbReference>
<dbReference type="GO" id="GO:0007166">
    <property type="term" value="P:cell surface receptor signaling pathway"/>
    <property type="evidence" value="ECO:0007669"/>
    <property type="project" value="InterPro"/>
</dbReference>
<reference evidence="5 6" key="1">
    <citation type="journal article" date="2016" name="Mol. Biol. Evol.">
        <title>Comparative Genomics of Early-Diverging Mushroom-Forming Fungi Provides Insights into the Origins of Lignocellulose Decay Capabilities.</title>
        <authorList>
            <person name="Nagy L.G."/>
            <person name="Riley R."/>
            <person name="Tritt A."/>
            <person name="Adam C."/>
            <person name="Daum C."/>
            <person name="Floudas D."/>
            <person name="Sun H."/>
            <person name="Yadav J.S."/>
            <person name="Pangilinan J."/>
            <person name="Larsson K.H."/>
            <person name="Matsuura K."/>
            <person name="Barry K."/>
            <person name="Labutti K."/>
            <person name="Kuo R."/>
            <person name="Ohm R.A."/>
            <person name="Bhattacharya S.S."/>
            <person name="Shirouzu T."/>
            <person name="Yoshinaga Y."/>
            <person name="Martin F.M."/>
            <person name="Grigoriev I.V."/>
            <person name="Hibbett D.S."/>
        </authorList>
    </citation>
    <scope>NUCLEOTIDE SEQUENCE [LARGE SCALE GENOMIC DNA]</scope>
    <source>
        <strain evidence="5 6">93-53</strain>
    </source>
</reference>
<feature type="coiled-coil region" evidence="3">
    <location>
        <begin position="57"/>
        <end position="154"/>
    </location>
</feature>
<dbReference type="InterPro" id="IPR036322">
    <property type="entry name" value="WD40_repeat_dom_sf"/>
</dbReference>
<keyword evidence="1" id="KW-0677">Repeat</keyword>
<dbReference type="Gene3D" id="2.130.10.10">
    <property type="entry name" value="YVTN repeat-like/Quinoprotein amine dehydrogenase"/>
    <property type="match status" value="3"/>
</dbReference>
<dbReference type="CDD" id="cd21037">
    <property type="entry name" value="MLKL_NTD"/>
    <property type="match status" value="1"/>
</dbReference>
<dbReference type="InterPro" id="IPR027417">
    <property type="entry name" value="P-loop_NTPase"/>
</dbReference>
<dbReference type="OrthoDB" id="2804352at2759"/>
<sequence>MPLRKPGNASKPSGDNIDVTLDAARSLLNVGGDLLSLAPIPGLKLAASALANVIGTIQDMRKNAEDMEKVANRVKELADCLKAVYKQAKQSNVSVADVKPLEDRIKRLEGRLKDVENKAKKMKSRSRRQRFLRKKIDAEELDDLEKDLAHAIEDFKLEGDIAVEGFVGVIQEGVVAIQKVQLDDHDRGILERLPYARAASYRSVIHESKSGYLDGTREALLEEIDEWAKGTSSTLHHRIYVLSGAAGTGKSTIACELAKRLARDGILGASFFFDRGYNDLATTRRIFTTFAYQLASFQPTTTRGIVHAASSYLAKGSDPQRMEYGLKDLIIEPLSKLPESHAPIILIIDALDECTDSAQELIPKMLHLLADGVSTIRFPLRIFITSRPDYHIENAVDSEKFGKDRNLFKLQDVPRATVGQDIKKYLQDRLSQSAQGEELQRKRPNAIAELAKKADGLFIFASTAINFLNQYPVDAVQRLDILLADNMHDTHQDLSDLDQLYTLVLQNAFGQKIVSDAERMRKVRLVLGTIALLQDQLTVNAMALLISLRVADINFVVQLLASVVLRDADDTIRPLHASFPQFLIDSSRCKDTTFYIDPEIHHAHLAISCLSVLTQHDSLRRNICCLPNPAKMKHSVKDLPYLVSQNVPTHVQYACIHWAFHVSSTQAADSETRMLVVKHLDSFLMNRLLVWYEALSLMNRLEVAPAALLMVRSWYQRSEQTAGNVGPLLDDGYRFVLEYFDAINACPEHIYISALPTMPSCKLLDVYEASSVQSNGLRIATLRDSSWSPCIRVIEGISDLVSALAYSPNGRWIVAGTRYGTVCSWDAGSGIPLNMMATDAKVRHSKVVWQIDVSPDNSRILSGDEEDIRIWNLASGALLHVITEGKERYFRTASFSLDGKLILAHAYARDERSIRAWDSCTFAQLPESSNTANYYPHSASSFWGAMVLSITSTNSISIYDLEHKAIRSSLVGHSNDVESALFFPGEGSKVVSFDSSQVRIWDVPSARCLHTFNASGTFSEPAISSGGHRIAVSSRSTIDIWDAGTGKHLAQLRDVDDPLCLCFSPQGDRLLSFHSDGIHVWDLSNTDAIGLSSSMPDRSDIHRAPEVSQVILSDDEELAASAATDSTLNIWRIRSGTSISTITLNQHHVYHMIFSPNGRHLAVIWGADDYKTGTLVIYEVESGQSLITTKVAHEWIFIIMQYSSSGNRLAICNMTPGMKSYLDLYDASGLSLVKSIDLSKFTDKRVAVKTIAFSPDDNNVYVRTIDGLSFLWDCHSGESLPTAELGWIKHRGSHPASRELQLKDGWVVDGTGQKMCWITASKRPTSPRKCFAYHGHTVVIGGTAGKVTIIDLSEVGPQS</sequence>
<feature type="domain" description="NACHT" evidence="4">
    <location>
        <begin position="238"/>
        <end position="389"/>
    </location>
</feature>
<dbReference type="InterPro" id="IPR036537">
    <property type="entry name" value="Adaptor_Cbl_N_dom_sf"/>
</dbReference>
<dbReference type="SUPFAM" id="SSF52540">
    <property type="entry name" value="P-loop containing nucleoside triphosphate hydrolases"/>
    <property type="match status" value="1"/>
</dbReference>
<dbReference type="PROSITE" id="PS50082">
    <property type="entry name" value="WD_REPEATS_2"/>
    <property type="match status" value="3"/>
</dbReference>
<proteinExistence type="predicted"/>
<evidence type="ECO:0000313" key="5">
    <source>
        <dbReference type="EMBL" id="KZT05212.1"/>
    </source>
</evidence>
<dbReference type="Gene3D" id="1.20.930.20">
    <property type="entry name" value="Adaptor protein Cbl, N-terminal domain"/>
    <property type="match status" value="1"/>
</dbReference>
<organism evidence="5 6">
    <name type="scientific">Laetiporus sulphureus 93-53</name>
    <dbReference type="NCBI Taxonomy" id="1314785"/>
    <lineage>
        <taxon>Eukaryota</taxon>
        <taxon>Fungi</taxon>
        <taxon>Dikarya</taxon>
        <taxon>Basidiomycota</taxon>
        <taxon>Agaricomycotina</taxon>
        <taxon>Agaricomycetes</taxon>
        <taxon>Polyporales</taxon>
        <taxon>Laetiporus</taxon>
    </lineage>
</organism>
<dbReference type="SUPFAM" id="SSF50969">
    <property type="entry name" value="YVTN repeat-like/Quinoprotein amine dehydrogenase"/>
    <property type="match status" value="1"/>
</dbReference>
<dbReference type="InterPro" id="IPR007111">
    <property type="entry name" value="NACHT_NTPase"/>
</dbReference>
<feature type="repeat" description="WD" evidence="2">
    <location>
        <begin position="794"/>
        <end position="835"/>
    </location>
</feature>
<accession>A0A165DMP0</accession>
<keyword evidence="3" id="KW-0175">Coiled coil</keyword>
<feature type="repeat" description="WD" evidence="2">
    <location>
        <begin position="1107"/>
        <end position="1141"/>
    </location>
</feature>
<dbReference type="InterPro" id="IPR001680">
    <property type="entry name" value="WD40_rpt"/>
</dbReference>
<dbReference type="Pfam" id="PF00400">
    <property type="entry name" value="WD40"/>
    <property type="match status" value="2"/>
</dbReference>
<dbReference type="InterPro" id="IPR011044">
    <property type="entry name" value="Quino_amine_DH_bsu"/>
</dbReference>
<dbReference type="EMBL" id="KV427631">
    <property type="protein sequence ID" value="KZT05212.1"/>
    <property type="molecule type" value="Genomic_DNA"/>
</dbReference>
<name>A0A165DMP0_9APHY</name>
<dbReference type="InParanoid" id="A0A165DMP0"/>
<dbReference type="SUPFAM" id="SSF50978">
    <property type="entry name" value="WD40 repeat-like"/>
    <property type="match status" value="1"/>
</dbReference>
<keyword evidence="2" id="KW-0853">WD repeat</keyword>
<dbReference type="Proteomes" id="UP000076871">
    <property type="component" value="Unassembled WGS sequence"/>
</dbReference>
<dbReference type="RefSeq" id="XP_040762952.1">
    <property type="nucleotide sequence ID" value="XM_040912734.1"/>
</dbReference>